<feature type="transmembrane region" description="Helical" evidence="1">
    <location>
        <begin position="6"/>
        <end position="27"/>
    </location>
</feature>
<dbReference type="AlphaFoldDB" id="A0AA86N3G5"/>
<name>A0AA86N3G5_9BACT</name>
<evidence type="ECO:0000313" key="3">
    <source>
        <dbReference type="Proteomes" id="UP001179121"/>
    </source>
</evidence>
<sequence length="192" mass="21024">MRYVPLPGSVMPSVFIGTLLFLAWLGWESYRAPETWWAPGDLSRAHVDVGSCLHCHQPFKGAVSRNCVACHGETQFFRTASPEVATAHAEVLRRKGTCLACHTEHRGVLAPITIGALHNPHGEFIFRATGARTCGVCHIISPEGGQPSLRDNQPVRQLLEQGKGAHRRRRMADCLRCHAGGVTEVGQDGNDR</sequence>
<keyword evidence="1" id="KW-0472">Membrane</keyword>
<accession>A0AA86N3G5</accession>
<dbReference type="Gene3D" id="3.90.10.10">
    <property type="entry name" value="Cytochrome C3"/>
    <property type="match status" value="1"/>
</dbReference>
<dbReference type="SUPFAM" id="SSF48695">
    <property type="entry name" value="Multiheme cytochromes"/>
    <property type="match status" value="1"/>
</dbReference>
<organism evidence="2 3">
    <name type="scientific">Nitrospira tepida</name>
    <dbReference type="NCBI Taxonomy" id="2973512"/>
    <lineage>
        <taxon>Bacteria</taxon>
        <taxon>Pseudomonadati</taxon>
        <taxon>Nitrospirota</taxon>
        <taxon>Nitrospiria</taxon>
        <taxon>Nitrospirales</taxon>
        <taxon>Nitrospiraceae</taxon>
        <taxon>Nitrospira</taxon>
    </lineage>
</organism>
<gene>
    <name evidence="2" type="ORF">DNFV4_04354</name>
</gene>
<proteinExistence type="predicted"/>
<dbReference type="InterPro" id="IPR036280">
    <property type="entry name" value="Multihaem_cyt_sf"/>
</dbReference>
<keyword evidence="1" id="KW-1133">Transmembrane helix</keyword>
<evidence type="ECO:0000313" key="2">
    <source>
        <dbReference type="EMBL" id="CAI4033912.1"/>
    </source>
</evidence>
<protein>
    <submittedName>
        <fullName evidence="2">MULTIHEME_CYTC domain-containing protein</fullName>
    </submittedName>
</protein>
<dbReference type="EMBL" id="OX365700">
    <property type="protein sequence ID" value="CAI4033912.1"/>
    <property type="molecule type" value="Genomic_DNA"/>
</dbReference>
<keyword evidence="3" id="KW-1185">Reference proteome</keyword>
<dbReference type="Proteomes" id="UP001179121">
    <property type="component" value="Chromosome"/>
</dbReference>
<dbReference type="RefSeq" id="WP_289271335.1">
    <property type="nucleotide sequence ID" value="NZ_OX365700.1"/>
</dbReference>
<dbReference type="KEGG" id="nti:DNFV4_04354"/>
<reference evidence="2" key="1">
    <citation type="submission" date="2022-10" db="EMBL/GenBank/DDBJ databases">
        <authorList>
            <person name="Koch H."/>
        </authorList>
    </citation>
    <scope>NUCLEOTIDE SEQUENCE</scope>
    <source>
        <strain evidence="2">DNF</strain>
    </source>
</reference>
<keyword evidence="1" id="KW-0812">Transmembrane</keyword>
<evidence type="ECO:0000256" key="1">
    <source>
        <dbReference type="SAM" id="Phobius"/>
    </source>
</evidence>